<sequence length="223" mass="25911">MQNNLCNNRKTICRLFRKIDDLSKMNKLQIDNESIHYITPKEKSSLISFIILIHLSKLKINTNNISITDTMACVGGDTISFAYVFKKVIAIEINKDRVKYLTNNINVYKLKNVDIFNDDCLKILYNIPKHNVVFIDPPWGGSGYKEHKNLTLKISNEPLEKICNNIMNEKMMTCTPELIVLKLPKNYFLQKICDEVNSTKIWKHEMDNMNIIVIINTTKLNKI</sequence>
<keyword evidence="1" id="KW-0489">Methyltransferase</keyword>
<evidence type="ECO:0000313" key="1">
    <source>
        <dbReference type="EMBL" id="QBK88924.1"/>
    </source>
</evidence>
<dbReference type="Pfam" id="PF09445">
    <property type="entry name" value="Methyltransf_15"/>
    <property type="match status" value="1"/>
</dbReference>
<protein>
    <submittedName>
        <fullName evidence="1">RNA cap guanine-N2 methyltransferase</fullName>
    </submittedName>
</protein>
<dbReference type="GO" id="GO:0071164">
    <property type="term" value="F:RNA cap trimethylguanosine synthase activity"/>
    <property type="evidence" value="ECO:0007669"/>
    <property type="project" value="TreeGrafter"/>
</dbReference>
<dbReference type="Gene3D" id="3.40.50.150">
    <property type="entry name" value="Vaccinia Virus protein VP39"/>
    <property type="match status" value="1"/>
</dbReference>
<accession>A0A481Z2A8</accession>
<reference evidence="1" key="1">
    <citation type="journal article" date="2019" name="MBio">
        <title>Virus Genomes from Deep Sea Sediments Expand the Ocean Megavirome and Support Independent Origins of Viral Gigantism.</title>
        <authorList>
            <person name="Backstrom D."/>
            <person name="Yutin N."/>
            <person name="Jorgensen S.L."/>
            <person name="Dharamshi J."/>
            <person name="Homa F."/>
            <person name="Zaremba-Niedwiedzka K."/>
            <person name="Spang A."/>
            <person name="Wolf Y.I."/>
            <person name="Koonin E.V."/>
            <person name="Ettema T.J."/>
        </authorList>
    </citation>
    <scope>NUCLEOTIDE SEQUENCE</scope>
</reference>
<dbReference type="CDD" id="cd02440">
    <property type="entry name" value="AdoMet_MTases"/>
    <property type="match status" value="1"/>
</dbReference>
<dbReference type="PANTHER" id="PTHR14741">
    <property type="entry name" value="S-ADENOSYLMETHIONINE-DEPENDENT METHYLTRANSFERASE RELATED"/>
    <property type="match status" value="1"/>
</dbReference>
<dbReference type="InterPro" id="IPR029063">
    <property type="entry name" value="SAM-dependent_MTases_sf"/>
</dbReference>
<name>A0A481Z2A8_9VIRU</name>
<proteinExistence type="predicted"/>
<organism evidence="1">
    <name type="scientific">Mimivirus LCMiAC02</name>
    <dbReference type="NCBI Taxonomy" id="2506609"/>
    <lineage>
        <taxon>Viruses</taxon>
        <taxon>Varidnaviria</taxon>
        <taxon>Bamfordvirae</taxon>
        <taxon>Nucleocytoviricota</taxon>
        <taxon>Megaviricetes</taxon>
        <taxon>Imitervirales</taxon>
        <taxon>Mimiviridae</taxon>
        <taxon>Klosneuvirinae</taxon>
    </lineage>
</organism>
<dbReference type="EMBL" id="MK500406">
    <property type="protein sequence ID" value="QBK88924.1"/>
    <property type="molecule type" value="Genomic_DNA"/>
</dbReference>
<keyword evidence="1" id="KW-0808">Transferase</keyword>
<dbReference type="InterPro" id="IPR019012">
    <property type="entry name" value="RNA_cap_Gua-N2-MeTrfase"/>
</dbReference>
<dbReference type="SUPFAM" id="SSF53335">
    <property type="entry name" value="S-adenosyl-L-methionine-dependent methyltransferases"/>
    <property type="match status" value="1"/>
</dbReference>
<gene>
    <name evidence="1" type="ORF">LCMiAC02_00170</name>
</gene>
<dbReference type="PANTHER" id="PTHR14741:SF32">
    <property type="entry name" value="TRIMETHYLGUANOSINE SYNTHASE"/>
    <property type="match status" value="1"/>
</dbReference>